<dbReference type="Pfam" id="PF00440">
    <property type="entry name" value="TetR_N"/>
    <property type="match status" value="1"/>
</dbReference>
<dbReference type="InterPro" id="IPR001647">
    <property type="entry name" value="HTH_TetR"/>
</dbReference>
<dbReference type="Pfam" id="PF17918">
    <property type="entry name" value="TetR_C_15"/>
    <property type="match status" value="1"/>
</dbReference>
<comment type="caution">
    <text evidence="6">The sequence shown here is derived from an EMBL/GenBank/DDBJ whole genome shotgun (WGS) entry which is preliminary data.</text>
</comment>
<organism evidence="6 7">
    <name type="scientific">Geothermobacter hydrogeniphilus</name>
    <dbReference type="NCBI Taxonomy" id="1969733"/>
    <lineage>
        <taxon>Bacteria</taxon>
        <taxon>Pseudomonadati</taxon>
        <taxon>Thermodesulfobacteriota</taxon>
        <taxon>Desulfuromonadia</taxon>
        <taxon>Desulfuromonadales</taxon>
        <taxon>Geothermobacteraceae</taxon>
        <taxon>Geothermobacter</taxon>
    </lineage>
</organism>
<dbReference type="InterPro" id="IPR009057">
    <property type="entry name" value="Homeodomain-like_sf"/>
</dbReference>
<evidence type="ECO:0000256" key="4">
    <source>
        <dbReference type="PROSITE-ProRule" id="PRU00335"/>
    </source>
</evidence>
<evidence type="ECO:0000313" key="6">
    <source>
        <dbReference type="EMBL" id="ORJ60571.1"/>
    </source>
</evidence>
<evidence type="ECO:0000259" key="5">
    <source>
        <dbReference type="PROSITE" id="PS50977"/>
    </source>
</evidence>
<proteinExistence type="predicted"/>
<dbReference type="OrthoDB" id="6430772at2"/>
<dbReference type="PRINTS" id="PR00455">
    <property type="entry name" value="HTHTETR"/>
</dbReference>
<accession>A0A1X0Y5U9</accession>
<evidence type="ECO:0000256" key="2">
    <source>
        <dbReference type="ARBA" id="ARBA00023125"/>
    </source>
</evidence>
<keyword evidence="7" id="KW-1185">Reference proteome</keyword>
<dbReference type="PROSITE" id="PS50977">
    <property type="entry name" value="HTH_TETR_2"/>
    <property type="match status" value="1"/>
</dbReference>
<keyword evidence="2 4" id="KW-0238">DNA-binding</keyword>
<dbReference type="PANTHER" id="PTHR30055:SF234">
    <property type="entry name" value="HTH-TYPE TRANSCRIPTIONAL REGULATOR BETI"/>
    <property type="match status" value="1"/>
</dbReference>
<feature type="DNA-binding region" description="H-T-H motif" evidence="4">
    <location>
        <begin position="41"/>
        <end position="60"/>
    </location>
</feature>
<dbReference type="InterPro" id="IPR050109">
    <property type="entry name" value="HTH-type_TetR-like_transc_reg"/>
</dbReference>
<keyword evidence="3" id="KW-0804">Transcription</keyword>
<evidence type="ECO:0000256" key="1">
    <source>
        <dbReference type="ARBA" id="ARBA00023015"/>
    </source>
</evidence>
<dbReference type="AlphaFoldDB" id="A0A1X0Y5U9"/>
<name>A0A1X0Y5U9_9BACT</name>
<reference evidence="6 7" key="1">
    <citation type="submission" date="2017-03" db="EMBL/GenBank/DDBJ databases">
        <title>Genome sequence of Geothermobacter sp. EPR-M, Deep-Sea Iron Reducer.</title>
        <authorList>
            <person name="Tully B."/>
            <person name="Savalia P."/>
            <person name="Abuyen K."/>
            <person name="Baughan C."/>
            <person name="Romero E."/>
            <person name="Ronkowski C."/>
            <person name="Torres B."/>
            <person name="Tremblay J."/>
            <person name="Trujillo A."/>
            <person name="Tyler M."/>
            <person name="Perez-Rodriguez I."/>
            <person name="Amend J."/>
        </authorList>
    </citation>
    <scope>NUCLEOTIDE SEQUENCE [LARGE SCALE GENOMIC DNA]</scope>
    <source>
        <strain evidence="6 7">EPR-M</strain>
    </source>
</reference>
<sequence>MTDTDLHPRMVPAQKRAEETVKHILNTSATLLDEVGLDGFNTNLLADRSGLRVGTIYRYFPNKLAILRALILEYANQMKMALENFNDLADPEKEWQHIIRSSIDNYVAAAKKQKGFISIRRAMQAAPELSAIEKHLVRDLSESIVEAIIKRGANVSKKHLFHVAGTFLMAAAATYDLAYLKGKKNHQAEAEIIAELKLMSISYLANYLA</sequence>
<dbReference type="RefSeq" id="WP_085010052.1">
    <property type="nucleotide sequence ID" value="NZ_NAAD01000007.1"/>
</dbReference>
<dbReference type="Proteomes" id="UP000193136">
    <property type="component" value="Unassembled WGS sequence"/>
</dbReference>
<dbReference type="SUPFAM" id="SSF46689">
    <property type="entry name" value="Homeodomain-like"/>
    <property type="match status" value="1"/>
</dbReference>
<protein>
    <recommendedName>
        <fullName evidence="5">HTH tetR-type domain-containing protein</fullName>
    </recommendedName>
</protein>
<evidence type="ECO:0000256" key="3">
    <source>
        <dbReference type="ARBA" id="ARBA00023163"/>
    </source>
</evidence>
<dbReference type="GO" id="GO:0000976">
    <property type="term" value="F:transcription cis-regulatory region binding"/>
    <property type="evidence" value="ECO:0007669"/>
    <property type="project" value="TreeGrafter"/>
</dbReference>
<gene>
    <name evidence="6" type="ORF">B5V00_06970</name>
</gene>
<dbReference type="STRING" id="1969733.B5V00_06970"/>
<keyword evidence="1" id="KW-0805">Transcription regulation</keyword>
<dbReference type="GO" id="GO:0003700">
    <property type="term" value="F:DNA-binding transcription factor activity"/>
    <property type="evidence" value="ECO:0007669"/>
    <property type="project" value="TreeGrafter"/>
</dbReference>
<dbReference type="Gene3D" id="1.10.357.10">
    <property type="entry name" value="Tetracycline Repressor, domain 2"/>
    <property type="match status" value="1"/>
</dbReference>
<evidence type="ECO:0000313" key="7">
    <source>
        <dbReference type="Proteomes" id="UP000193136"/>
    </source>
</evidence>
<feature type="domain" description="HTH tetR-type" evidence="5">
    <location>
        <begin position="18"/>
        <end position="78"/>
    </location>
</feature>
<dbReference type="PANTHER" id="PTHR30055">
    <property type="entry name" value="HTH-TYPE TRANSCRIPTIONAL REGULATOR RUTR"/>
    <property type="match status" value="1"/>
</dbReference>
<dbReference type="InterPro" id="IPR041669">
    <property type="entry name" value="TetR_C_15"/>
</dbReference>
<dbReference type="EMBL" id="NAAD01000007">
    <property type="protein sequence ID" value="ORJ60571.1"/>
    <property type="molecule type" value="Genomic_DNA"/>
</dbReference>